<evidence type="ECO:0000313" key="1">
    <source>
        <dbReference type="EMBL" id="SDJ35607.1"/>
    </source>
</evidence>
<gene>
    <name evidence="1" type="ORF">SAMN05216226_102281</name>
</gene>
<keyword evidence="2" id="KW-1185">Reference proteome</keyword>
<dbReference type="EMBL" id="FNFC01000002">
    <property type="protein sequence ID" value="SDJ35607.1"/>
    <property type="molecule type" value="Genomic_DNA"/>
</dbReference>
<protein>
    <recommendedName>
        <fullName evidence="3">Small CPxCG-related zinc finger protein</fullName>
    </recommendedName>
</protein>
<dbReference type="Pfam" id="PF24441">
    <property type="entry name" value="DUF7560"/>
    <property type="match status" value="1"/>
</dbReference>
<evidence type="ECO:0008006" key="3">
    <source>
        <dbReference type="Google" id="ProtNLM"/>
    </source>
</evidence>
<evidence type="ECO:0000313" key="2">
    <source>
        <dbReference type="Proteomes" id="UP000198856"/>
    </source>
</evidence>
<dbReference type="AlphaFoldDB" id="A0A1G8T2K8"/>
<proteinExistence type="predicted"/>
<name>A0A1G8T2K8_9EURY</name>
<dbReference type="OrthoDB" id="284396at2157"/>
<dbReference type="InterPro" id="IPR055982">
    <property type="entry name" value="DUF7560"/>
</dbReference>
<dbReference type="Proteomes" id="UP000198856">
    <property type="component" value="Unassembled WGS sequence"/>
</dbReference>
<organism evidence="1 2">
    <name type="scientific">Halovenus aranensis</name>
    <dbReference type="NCBI Taxonomy" id="890420"/>
    <lineage>
        <taxon>Archaea</taxon>
        <taxon>Methanobacteriati</taxon>
        <taxon>Methanobacteriota</taxon>
        <taxon>Stenosarchaea group</taxon>
        <taxon>Halobacteria</taxon>
        <taxon>Halobacteriales</taxon>
        <taxon>Haloarculaceae</taxon>
        <taxon>Halovenus</taxon>
    </lineage>
</organism>
<reference evidence="1 2" key="1">
    <citation type="submission" date="2016-10" db="EMBL/GenBank/DDBJ databases">
        <authorList>
            <person name="de Groot N.N."/>
        </authorList>
    </citation>
    <scope>NUCLEOTIDE SEQUENCE [LARGE SCALE GENOMIC DNA]</scope>
    <source>
        <strain evidence="1 2">IBRC-M10015</strain>
    </source>
</reference>
<dbReference type="RefSeq" id="WP_218120835.1">
    <property type="nucleotide sequence ID" value="NZ_FNFC01000002.1"/>
</dbReference>
<accession>A0A1G8T2K8</accession>
<sequence length="57" mass="6259">MVSETNTKLMAVSRNQTFACPECDEQFPVTESTRDAVLQNGCPRCTAPVSAEHISEQ</sequence>
<dbReference type="STRING" id="890420.SAMN05216226_102281"/>